<dbReference type="SUPFAM" id="SSF103481">
    <property type="entry name" value="Multidrug resistance efflux transporter EmrE"/>
    <property type="match status" value="2"/>
</dbReference>
<dbReference type="PANTHER" id="PTHR22911">
    <property type="entry name" value="ACYL-MALONYL CONDENSING ENZYME-RELATED"/>
    <property type="match status" value="1"/>
</dbReference>
<feature type="transmembrane region" description="Helical" evidence="5">
    <location>
        <begin position="166"/>
        <end position="184"/>
    </location>
</feature>
<dbReference type="AlphaFoldDB" id="A0A4Q0YM87"/>
<dbReference type="OrthoDB" id="148351at2"/>
<feature type="domain" description="EamA" evidence="6">
    <location>
        <begin position="139"/>
        <end position="266"/>
    </location>
</feature>
<accession>A0A4Q0YM87</accession>
<dbReference type="InterPro" id="IPR000620">
    <property type="entry name" value="EamA_dom"/>
</dbReference>
<dbReference type="InterPro" id="IPR037185">
    <property type="entry name" value="EmrE-like"/>
</dbReference>
<name>A0A4Q0YM87_9GAMM</name>
<proteinExistence type="predicted"/>
<dbReference type="RefSeq" id="WP_129123858.1">
    <property type="nucleotide sequence ID" value="NZ_PEIB01000036.1"/>
</dbReference>
<dbReference type="PANTHER" id="PTHR22911:SF6">
    <property type="entry name" value="SOLUTE CARRIER FAMILY 35 MEMBER G1"/>
    <property type="match status" value="1"/>
</dbReference>
<evidence type="ECO:0000259" key="6">
    <source>
        <dbReference type="Pfam" id="PF00892"/>
    </source>
</evidence>
<dbReference type="EMBL" id="PEIB01000036">
    <property type="protein sequence ID" value="RXJ71543.1"/>
    <property type="molecule type" value="Genomic_DNA"/>
</dbReference>
<evidence type="ECO:0000313" key="7">
    <source>
        <dbReference type="EMBL" id="RXJ71543.1"/>
    </source>
</evidence>
<feature type="transmembrane region" description="Helical" evidence="5">
    <location>
        <begin position="114"/>
        <end position="132"/>
    </location>
</feature>
<organism evidence="7 8">
    <name type="scientific">Veronia nyctiphanis</name>
    <dbReference type="NCBI Taxonomy" id="1278244"/>
    <lineage>
        <taxon>Bacteria</taxon>
        <taxon>Pseudomonadati</taxon>
        <taxon>Pseudomonadota</taxon>
        <taxon>Gammaproteobacteria</taxon>
        <taxon>Vibrionales</taxon>
        <taxon>Vibrionaceae</taxon>
        <taxon>Veronia</taxon>
    </lineage>
</organism>
<protein>
    <submittedName>
        <fullName evidence="7">EamA family transporter</fullName>
    </submittedName>
</protein>
<evidence type="ECO:0000313" key="8">
    <source>
        <dbReference type="Proteomes" id="UP000290287"/>
    </source>
</evidence>
<comment type="caution">
    <text evidence="7">The sequence shown here is derived from an EMBL/GenBank/DDBJ whole genome shotgun (WGS) entry which is preliminary data.</text>
</comment>
<keyword evidence="2 5" id="KW-0812">Transmembrane</keyword>
<keyword evidence="4 5" id="KW-0472">Membrane</keyword>
<dbReference type="Pfam" id="PF00892">
    <property type="entry name" value="EamA"/>
    <property type="match status" value="2"/>
</dbReference>
<feature type="transmembrane region" description="Helical" evidence="5">
    <location>
        <begin position="250"/>
        <end position="267"/>
    </location>
</feature>
<evidence type="ECO:0000256" key="2">
    <source>
        <dbReference type="ARBA" id="ARBA00022692"/>
    </source>
</evidence>
<evidence type="ECO:0000256" key="3">
    <source>
        <dbReference type="ARBA" id="ARBA00022989"/>
    </source>
</evidence>
<evidence type="ECO:0000256" key="4">
    <source>
        <dbReference type="ARBA" id="ARBA00023136"/>
    </source>
</evidence>
<sequence>MLGALTSFCLMAIGGRELSEQMDTFQILFYRSLVGFLIISLVIIFTKQTYLLRSDKSARHVLRNLFHFGGQYGWFKGIALLPLAEVFALEFTVPLWTALIASVFLGEKLTKEKGISIMLGLLGVAIIVQPGIEIIDPASLIVLGAAICYAVAHSTTKSLSKTEHPLTIVFMMCLIQLPIAFIFSLSDWQTPVGTDWLWLVILGVTALSAHYCMTKAMLTAEVTMVVTMDFLRLPLIAIVGVFFYQENFEIALLIGASLMVGGNLITIRKTGKQAG</sequence>
<keyword evidence="3 5" id="KW-1133">Transmembrane helix</keyword>
<keyword evidence="8" id="KW-1185">Reference proteome</keyword>
<dbReference type="GO" id="GO:0016020">
    <property type="term" value="C:membrane"/>
    <property type="evidence" value="ECO:0007669"/>
    <property type="project" value="UniProtKB-SubCell"/>
</dbReference>
<reference evidence="7 8" key="1">
    <citation type="submission" date="2017-10" db="EMBL/GenBank/DDBJ databases">
        <title>Nyctiphanis sp. nov., isolated from the stomach of the euphausiid Nyctiphanes simplex (Hansen, 1911) in the Gulf of California.</title>
        <authorList>
            <person name="Gomez-Gil B."/>
            <person name="Aguilar-Mendez M."/>
            <person name="Lopez-Cortes A."/>
            <person name="Gomez-Gutierrez J."/>
            <person name="Roque A."/>
            <person name="Lang E."/>
            <person name="Gonzalez-Castillo A."/>
        </authorList>
    </citation>
    <scope>NUCLEOTIDE SEQUENCE [LARGE SCALE GENOMIC DNA]</scope>
    <source>
        <strain evidence="7 8">CAIM 600</strain>
    </source>
</reference>
<gene>
    <name evidence="7" type="ORF">CS022_20780</name>
</gene>
<evidence type="ECO:0000256" key="5">
    <source>
        <dbReference type="SAM" id="Phobius"/>
    </source>
</evidence>
<feature type="domain" description="EamA" evidence="6">
    <location>
        <begin position="2"/>
        <end position="128"/>
    </location>
</feature>
<dbReference type="Proteomes" id="UP000290287">
    <property type="component" value="Unassembled WGS sequence"/>
</dbReference>
<comment type="subcellular location">
    <subcellularLocation>
        <location evidence="1">Membrane</location>
        <topology evidence="1">Multi-pass membrane protein</topology>
    </subcellularLocation>
</comment>
<evidence type="ECO:0000256" key="1">
    <source>
        <dbReference type="ARBA" id="ARBA00004141"/>
    </source>
</evidence>
<feature type="transmembrane region" description="Helical" evidence="5">
    <location>
        <begin position="138"/>
        <end position="154"/>
    </location>
</feature>
<feature type="transmembrane region" description="Helical" evidence="5">
    <location>
        <begin position="87"/>
        <end position="105"/>
    </location>
</feature>
<feature type="transmembrane region" description="Helical" evidence="5">
    <location>
        <begin position="28"/>
        <end position="45"/>
    </location>
</feature>
<feature type="transmembrane region" description="Helical" evidence="5">
    <location>
        <begin position="196"/>
        <end position="213"/>
    </location>
</feature>